<evidence type="ECO:0000313" key="4">
    <source>
        <dbReference type="EMBL" id="CAF1233369.1"/>
    </source>
</evidence>
<dbReference type="PANTHER" id="PTHR24652">
    <property type="entry name" value="LOW-DENSITY LIPOPROTEIN RECEPTOR CLASS A DOMAIN-CONTAINING PROTEIN 2"/>
    <property type="match status" value="1"/>
</dbReference>
<evidence type="ECO:0000313" key="5">
    <source>
        <dbReference type="EMBL" id="CAF3995939.1"/>
    </source>
</evidence>
<dbReference type="Gene3D" id="4.10.400.10">
    <property type="entry name" value="Low-density Lipoprotein Receptor"/>
    <property type="match status" value="1"/>
</dbReference>
<dbReference type="EMBL" id="CAJNOQ010009761">
    <property type="protein sequence ID" value="CAF1233369.1"/>
    <property type="molecule type" value="Genomic_DNA"/>
</dbReference>
<evidence type="ECO:0000256" key="1">
    <source>
        <dbReference type="ARBA" id="ARBA00023157"/>
    </source>
</evidence>
<name>A0A814YU77_9BILA</name>
<dbReference type="InterPro" id="IPR042333">
    <property type="entry name" value="LRAD2/Mig-13-like"/>
</dbReference>
<evidence type="ECO:0000313" key="6">
    <source>
        <dbReference type="Proteomes" id="UP000663829"/>
    </source>
</evidence>
<comment type="caution">
    <text evidence="4">The sequence shown here is derived from an EMBL/GenBank/DDBJ whole genome shotgun (WGS) entry which is preliminary data.</text>
</comment>
<protein>
    <submittedName>
        <fullName evidence="4">Uncharacterized protein</fullName>
    </submittedName>
</protein>
<feature type="non-terminal residue" evidence="4">
    <location>
        <position position="1"/>
    </location>
</feature>
<keyword evidence="1 2" id="KW-1015">Disulfide bond</keyword>
<dbReference type="InterPro" id="IPR002172">
    <property type="entry name" value="LDrepeatLR_classA_rpt"/>
</dbReference>
<dbReference type="InterPro" id="IPR036055">
    <property type="entry name" value="LDL_receptor-like_sf"/>
</dbReference>
<proteinExistence type="predicted"/>
<keyword evidence="3" id="KW-1133">Transmembrane helix</keyword>
<reference evidence="4" key="1">
    <citation type="submission" date="2021-02" db="EMBL/GenBank/DDBJ databases">
        <authorList>
            <person name="Nowell W R."/>
        </authorList>
    </citation>
    <scope>NUCLEOTIDE SEQUENCE</scope>
</reference>
<dbReference type="EMBL" id="CAJOBC010009766">
    <property type="protein sequence ID" value="CAF3995939.1"/>
    <property type="molecule type" value="Genomic_DNA"/>
</dbReference>
<feature type="disulfide bond" evidence="2">
    <location>
        <begin position="53"/>
        <end position="71"/>
    </location>
</feature>
<dbReference type="Pfam" id="PF00057">
    <property type="entry name" value="Ldl_recept_a"/>
    <property type="match status" value="1"/>
</dbReference>
<dbReference type="Proteomes" id="UP000663829">
    <property type="component" value="Unassembled WGS sequence"/>
</dbReference>
<gene>
    <name evidence="4" type="ORF">GPM918_LOCUS25286</name>
    <name evidence="5" type="ORF">SRO942_LOCUS25292</name>
</gene>
<keyword evidence="6" id="KW-1185">Reference proteome</keyword>
<evidence type="ECO:0000256" key="3">
    <source>
        <dbReference type="SAM" id="Phobius"/>
    </source>
</evidence>
<dbReference type="SUPFAM" id="SSF57424">
    <property type="entry name" value="LDL receptor-like module"/>
    <property type="match status" value="1"/>
</dbReference>
<dbReference type="CDD" id="cd00112">
    <property type="entry name" value="LDLa"/>
    <property type="match status" value="1"/>
</dbReference>
<evidence type="ECO:0000256" key="2">
    <source>
        <dbReference type="PROSITE-ProRule" id="PRU00124"/>
    </source>
</evidence>
<dbReference type="PROSITE" id="PS50068">
    <property type="entry name" value="LDLRA_2"/>
    <property type="match status" value="1"/>
</dbReference>
<dbReference type="OrthoDB" id="10019770at2759"/>
<dbReference type="Proteomes" id="UP000681722">
    <property type="component" value="Unassembled WGS sequence"/>
</dbReference>
<dbReference type="AlphaFoldDB" id="A0A814YU77"/>
<sequence length="272" mass="31859">YTNQNNTQYSKTDIITSHISSNLCKLNEIPSEFRLIITTISPAPCTNVSQFRCLSDYCINSDLYCDGIQSCNDGSDEKNDCQQKLSLTIQNNKSIKLTRKFSGTLITISIVFGLLLIIASVVIGFTFVYVQRKRKRRHFTYSLDNTEDWDYHLFDDRREAHETSSSDLRQQNITSEQLNQWSTTIHTIEKYQIYLDHSFEESTKQFFYNCSDGWFGTHCEYIFNDTSITNMKKFIEKRFTKYRRQTESKDVSQVTNGTCYTHLKCIQHFPSR</sequence>
<organism evidence="4 6">
    <name type="scientific">Didymodactylos carnosus</name>
    <dbReference type="NCBI Taxonomy" id="1234261"/>
    <lineage>
        <taxon>Eukaryota</taxon>
        <taxon>Metazoa</taxon>
        <taxon>Spiralia</taxon>
        <taxon>Gnathifera</taxon>
        <taxon>Rotifera</taxon>
        <taxon>Eurotatoria</taxon>
        <taxon>Bdelloidea</taxon>
        <taxon>Philodinida</taxon>
        <taxon>Philodinidae</taxon>
        <taxon>Didymodactylos</taxon>
    </lineage>
</organism>
<accession>A0A814YU77</accession>
<dbReference type="SMART" id="SM00192">
    <property type="entry name" value="LDLa"/>
    <property type="match status" value="1"/>
</dbReference>
<comment type="caution">
    <text evidence="2">Lacks conserved residue(s) required for the propagation of feature annotation.</text>
</comment>
<feature type="transmembrane region" description="Helical" evidence="3">
    <location>
        <begin position="105"/>
        <end position="130"/>
    </location>
</feature>
<keyword evidence="3" id="KW-0812">Transmembrane</keyword>
<keyword evidence="3" id="KW-0472">Membrane</keyword>